<evidence type="ECO:0000313" key="2">
    <source>
        <dbReference type="Proteomes" id="UP000190449"/>
    </source>
</evidence>
<reference evidence="1 2" key="1">
    <citation type="submission" date="2017-02" db="EMBL/GenBank/DDBJ databases">
        <authorList>
            <person name="Peterson S.W."/>
        </authorList>
    </citation>
    <scope>NUCLEOTIDE SEQUENCE [LARGE SCALE GENOMIC DNA]</scope>
    <source>
        <strain evidence="1 2">ATCC 43854</strain>
    </source>
</reference>
<name>A0A1T4MDS2_9BACT</name>
<sequence>MKKLLFAFSLLSVLWGCDDFLFEGCEDVGVTGNYKHEIPFGTYYSYPSLYMGGYAKRILTLNEDSSYVSFWLDLLADTIGIAEGSYSIHKPPKDSKRIDNTAYSFTLSQKTGRTKLAWENDHVVRLEDFIESDTIYESDTILLDVQVADSCFTLTSLFLDDWYCRKYYYSGESVFCANAACRDSVLSVSVPKDSLE</sequence>
<dbReference type="RefSeq" id="WP_078776233.1">
    <property type="nucleotide sequence ID" value="NZ_FUWU01000017.1"/>
</dbReference>
<protein>
    <submittedName>
        <fullName evidence="1">Uncharacterized protein</fullName>
    </submittedName>
</protein>
<dbReference type="STRING" id="28122.SAMN02745108_01237"/>
<dbReference type="Proteomes" id="UP000190449">
    <property type="component" value="Unassembled WGS sequence"/>
</dbReference>
<organism evidence="1 2">
    <name type="scientific">Fibrobacter intestinalis</name>
    <dbReference type="NCBI Taxonomy" id="28122"/>
    <lineage>
        <taxon>Bacteria</taxon>
        <taxon>Pseudomonadati</taxon>
        <taxon>Fibrobacterota</taxon>
        <taxon>Fibrobacteria</taxon>
        <taxon>Fibrobacterales</taxon>
        <taxon>Fibrobacteraceae</taxon>
        <taxon>Fibrobacter</taxon>
    </lineage>
</organism>
<dbReference type="AlphaFoldDB" id="A0A1T4MDS2"/>
<dbReference type="EMBL" id="FUWU01000017">
    <property type="protein sequence ID" value="SJZ65220.1"/>
    <property type="molecule type" value="Genomic_DNA"/>
</dbReference>
<gene>
    <name evidence="1" type="ORF">SAMN02745108_01237</name>
</gene>
<evidence type="ECO:0000313" key="1">
    <source>
        <dbReference type="EMBL" id="SJZ65220.1"/>
    </source>
</evidence>
<proteinExistence type="predicted"/>
<accession>A0A1T4MDS2</accession>